<evidence type="ECO:0000256" key="6">
    <source>
        <dbReference type="ARBA" id="ARBA00022989"/>
    </source>
</evidence>
<dbReference type="Pfam" id="PF03471">
    <property type="entry name" value="CorC_HlyC"/>
    <property type="match status" value="1"/>
</dbReference>
<keyword evidence="7 9" id="KW-0129">CBS domain</keyword>
<dbReference type="FunFam" id="3.10.580.10:FF:000002">
    <property type="entry name" value="Magnesium/cobalt efflux protein CorC"/>
    <property type="match status" value="1"/>
</dbReference>
<feature type="transmembrane region" description="Helical" evidence="10">
    <location>
        <begin position="89"/>
        <end position="109"/>
    </location>
</feature>
<comment type="subcellular location">
    <subcellularLocation>
        <location evidence="1">Cell membrane</location>
        <topology evidence="1">Multi-pass membrane protein</topology>
    </subcellularLocation>
</comment>
<dbReference type="InterPro" id="IPR046342">
    <property type="entry name" value="CBS_dom_sf"/>
</dbReference>
<evidence type="ECO:0000256" key="8">
    <source>
        <dbReference type="ARBA" id="ARBA00023136"/>
    </source>
</evidence>
<dbReference type="GO" id="GO:0050660">
    <property type="term" value="F:flavin adenine dinucleotide binding"/>
    <property type="evidence" value="ECO:0007669"/>
    <property type="project" value="InterPro"/>
</dbReference>
<dbReference type="Pfam" id="PF01595">
    <property type="entry name" value="CNNM"/>
    <property type="match status" value="1"/>
</dbReference>
<keyword evidence="3" id="KW-1003">Cell membrane</keyword>
<dbReference type="EMBL" id="CP061539">
    <property type="protein sequence ID" value="QNV38872.1"/>
    <property type="molecule type" value="Genomic_DNA"/>
</dbReference>
<sequence>MLSLGLFAASVLLAFLCYVLTATETAFTYISGSDSDRLRESARSKRSIRLVDEPERFMFATRVWKVIFETASIVLFYVLVDRFTDNRPWVTAIITVIVMSLVGFVLFGAHPKYRGRSNPYRVLRTFGGLTYLLGSILGPLPDLVLAWGRKVNPSEAENKAGFFTEDELREFVDRANTTDAIEDDEAQMVHSIFEMDETLIRSLMVPRTDMVTIGIDEPLDDGMNLMLRSGYSRVPVLGENVDDVRGLLYLKDATQAFVKARAGGVLPSIAEIMREPRFEPESKRALELLQEMQRESTHVAIVIDEYGGTSGLVTLEDLIEELVGEIADEYDNEKPEVVMQEDGTFKISSRLSVFELGETFGIDLEDDDVDTVGGLLSKHLGRVPIVGSEVTVEGLHIRAIGTQGRRNQIATLLVWAEPGLHEPEDHVVAHP</sequence>
<comment type="similarity">
    <text evidence="2">Belongs to the UPF0053 family.</text>
</comment>
<evidence type="ECO:0000256" key="4">
    <source>
        <dbReference type="ARBA" id="ARBA00022692"/>
    </source>
</evidence>
<keyword evidence="6 10" id="KW-1133">Transmembrane helix</keyword>
<evidence type="ECO:0000259" key="11">
    <source>
        <dbReference type="PROSITE" id="PS51371"/>
    </source>
</evidence>
<dbReference type="Proteomes" id="UP000516404">
    <property type="component" value="Chromosome"/>
</dbReference>
<evidence type="ECO:0000256" key="7">
    <source>
        <dbReference type="ARBA" id="ARBA00023122"/>
    </source>
</evidence>
<keyword evidence="4 10" id="KW-0812">Transmembrane</keyword>
<keyword evidence="5" id="KW-0677">Repeat</keyword>
<dbReference type="InterPro" id="IPR036318">
    <property type="entry name" value="FAD-bd_PCMH-like_sf"/>
</dbReference>
<dbReference type="PANTHER" id="PTHR22777:SF32">
    <property type="entry name" value="UPF0053 INNER MEMBRANE PROTEIN YFJD"/>
    <property type="match status" value="1"/>
</dbReference>
<organism evidence="12 13">
    <name type="scientific">Rothia terrae</name>
    <dbReference type="NCBI Taxonomy" id="396015"/>
    <lineage>
        <taxon>Bacteria</taxon>
        <taxon>Bacillati</taxon>
        <taxon>Actinomycetota</taxon>
        <taxon>Actinomycetes</taxon>
        <taxon>Micrococcales</taxon>
        <taxon>Micrococcaceae</taxon>
        <taxon>Rothia</taxon>
    </lineage>
</organism>
<feature type="domain" description="CBS" evidence="11">
    <location>
        <begin position="204"/>
        <end position="263"/>
    </location>
</feature>
<reference evidence="12 13" key="1">
    <citation type="submission" date="2020-09" db="EMBL/GenBank/DDBJ databases">
        <title>Investigation of environmental microbes.</title>
        <authorList>
            <person name="Ou Y."/>
            <person name="Kang Q."/>
        </authorList>
    </citation>
    <scope>NUCLEOTIDE SEQUENCE [LARGE SCALE GENOMIC DNA]</scope>
    <source>
        <strain evidence="12 13">KJZ-14</strain>
    </source>
</reference>
<dbReference type="AlphaFoldDB" id="A0A7H2BGS6"/>
<dbReference type="Gene3D" id="3.10.580.10">
    <property type="entry name" value="CBS-domain"/>
    <property type="match status" value="1"/>
</dbReference>
<accession>A0A7H2BGS6</accession>
<evidence type="ECO:0000313" key="13">
    <source>
        <dbReference type="Proteomes" id="UP000516404"/>
    </source>
</evidence>
<evidence type="ECO:0000256" key="1">
    <source>
        <dbReference type="ARBA" id="ARBA00004651"/>
    </source>
</evidence>
<dbReference type="PANTHER" id="PTHR22777">
    <property type="entry name" value="HEMOLYSIN-RELATED"/>
    <property type="match status" value="1"/>
</dbReference>
<dbReference type="InterPro" id="IPR016169">
    <property type="entry name" value="FAD-bd_PCMH_sub2"/>
</dbReference>
<dbReference type="CDD" id="cd04590">
    <property type="entry name" value="CBS_pair_CorC_HlyC_assoc"/>
    <property type="match status" value="1"/>
</dbReference>
<dbReference type="GO" id="GO:0005886">
    <property type="term" value="C:plasma membrane"/>
    <property type="evidence" value="ECO:0007669"/>
    <property type="project" value="UniProtKB-SubCell"/>
</dbReference>
<evidence type="ECO:0000256" key="2">
    <source>
        <dbReference type="ARBA" id="ARBA00006337"/>
    </source>
</evidence>
<evidence type="ECO:0000256" key="9">
    <source>
        <dbReference type="PROSITE-ProRule" id="PRU00703"/>
    </source>
</evidence>
<dbReference type="InterPro" id="IPR002550">
    <property type="entry name" value="CNNM"/>
</dbReference>
<dbReference type="PROSITE" id="PS51371">
    <property type="entry name" value="CBS"/>
    <property type="match status" value="2"/>
</dbReference>
<evidence type="ECO:0000256" key="10">
    <source>
        <dbReference type="SAM" id="Phobius"/>
    </source>
</evidence>
<dbReference type="SMART" id="SM01091">
    <property type="entry name" value="CorC_HlyC"/>
    <property type="match status" value="1"/>
</dbReference>
<gene>
    <name evidence="12" type="ORF">IDM49_06270</name>
</gene>
<evidence type="ECO:0000313" key="12">
    <source>
        <dbReference type="EMBL" id="QNV38872.1"/>
    </source>
</evidence>
<dbReference type="InterPro" id="IPR044751">
    <property type="entry name" value="Ion_transp-like_CBS"/>
</dbReference>
<keyword evidence="8 10" id="KW-0472">Membrane</keyword>
<feature type="transmembrane region" description="Helical" evidence="10">
    <location>
        <begin position="129"/>
        <end position="148"/>
    </location>
</feature>
<dbReference type="InterPro" id="IPR000644">
    <property type="entry name" value="CBS_dom"/>
</dbReference>
<feature type="domain" description="CBS" evidence="11">
    <location>
        <begin position="272"/>
        <end position="329"/>
    </location>
</feature>
<dbReference type="Pfam" id="PF00571">
    <property type="entry name" value="CBS"/>
    <property type="match status" value="2"/>
</dbReference>
<feature type="transmembrane region" description="Helical" evidence="10">
    <location>
        <begin position="63"/>
        <end position="80"/>
    </location>
</feature>
<protein>
    <submittedName>
        <fullName evidence="12">HlyC/CorC family transporter</fullName>
    </submittedName>
</protein>
<keyword evidence="13" id="KW-1185">Reference proteome</keyword>
<dbReference type="KEGG" id="rter:IDM49_06270"/>
<evidence type="ECO:0000256" key="5">
    <source>
        <dbReference type="ARBA" id="ARBA00022737"/>
    </source>
</evidence>
<name>A0A7H2BGS6_9MICC</name>
<dbReference type="InterPro" id="IPR005170">
    <property type="entry name" value="Transptr-assoc_dom"/>
</dbReference>
<dbReference type="SUPFAM" id="SSF56176">
    <property type="entry name" value="FAD-binding/transporter-associated domain-like"/>
    <property type="match status" value="1"/>
</dbReference>
<proteinExistence type="inferred from homology"/>
<dbReference type="SUPFAM" id="SSF54631">
    <property type="entry name" value="CBS-domain pair"/>
    <property type="match status" value="1"/>
</dbReference>
<evidence type="ECO:0000256" key="3">
    <source>
        <dbReference type="ARBA" id="ARBA00022475"/>
    </source>
</evidence>
<dbReference type="Gene3D" id="3.30.465.10">
    <property type="match status" value="1"/>
</dbReference>